<dbReference type="AlphaFoldDB" id="A0AAD7AHJ0"/>
<comment type="caution">
    <text evidence="1">The sequence shown here is derived from an EMBL/GenBank/DDBJ whole genome shotgun (WGS) entry which is preliminary data.</text>
</comment>
<dbReference type="Gene3D" id="1.20.910.10">
    <property type="entry name" value="Heme oxygenase-like"/>
    <property type="match status" value="1"/>
</dbReference>
<dbReference type="InterPro" id="IPR053261">
    <property type="entry name" value="Polyketide-peptide_reg"/>
</dbReference>
<dbReference type="InterPro" id="IPR016084">
    <property type="entry name" value="Haem_Oase-like_multi-hlx"/>
</dbReference>
<dbReference type="SUPFAM" id="SSF48613">
    <property type="entry name" value="Heme oxygenase-like"/>
    <property type="match status" value="1"/>
</dbReference>
<proteinExistence type="predicted"/>
<protein>
    <submittedName>
        <fullName evidence="1">Heme oxygenase-like protein</fullName>
    </submittedName>
</protein>
<dbReference type="Proteomes" id="UP001218218">
    <property type="component" value="Unassembled WGS sequence"/>
</dbReference>
<evidence type="ECO:0000313" key="1">
    <source>
        <dbReference type="EMBL" id="KAJ7359151.1"/>
    </source>
</evidence>
<dbReference type="CDD" id="cd19357">
    <property type="entry name" value="TenA_E_At3g16990-like"/>
    <property type="match status" value="1"/>
</dbReference>
<dbReference type="EMBL" id="JARIHO010000006">
    <property type="protein sequence ID" value="KAJ7359151.1"/>
    <property type="molecule type" value="Genomic_DNA"/>
</dbReference>
<keyword evidence="2" id="KW-1185">Reference proteome</keyword>
<accession>A0AAD7AHJ0</accession>
<dbReference type="PANTHER" id="PTHR41813">
    <property type="entry name" value="REGULATOR PAB1642, PUTATIVE (AFU_ORTHOLOGUE AFUA_3G11955)-RELATED"/>
    <property type="match status" value="1"/>
</dbReference>
<name>A0AAD7AHJ0_9AGAR</name>
<gene>
    <name evidence="1" type="ORF">DFH08DRAFT_404566</name>
</gene>
<sequence>MSARPESLSLTDHLTLTRAGTPSYADAVAHPFLWSAGDGTIDKSLFCLWLAQDRIYAAYAYPKFIGGLVVRIPFSRSVPPESGSESGLSTRSESANRRILRTLAGCLENIVQEVEFFTTTARTHGLDLGVWEEREGTREYVAEMARMADDENFGEGFVFLWAMEKVYLDAWTFVRAEARKRDDFHSEKSPTDGLVWQFVENWTSPGFVEFVDELAALANATDVTVKRATEIWDRVIELEKGFWPVAGEEILMRKDGA</sequence>
<reference evidence="1" key="1">
    <citation type="submission" date="2023-03" db="EMBL/GenBank/DDBJ databases">
        <title>Massive genome expansion in bonnet fungi (Mycena s.s.) driven by repeated elements and novel gene families across ecological guilds.</title>
        <authorList>
            <consortium name="Lawrence Berkeley National Laboratory"/>
            <person name="Harder C.B."/>
            <person name="Miyauchi S."/>
            <person name="Viragh M."/>
            <person name="Kuo A."/>
            <person name="Thoen E."/>
            <person name="Andreopoulos B."/>
            <person name="Lu D."/>
            <person name="Skrede I."/>
            <person name="Drula E."/>
            <person name="Henrissat B."/>
            <person name="Morin E."/>
            <person name="Kohler A."/>
            <person name="Barry K."/>
            <person name="LaButti K."/>
            <person name="Morin E."/>
            <person name="Salamov A."/>
            <person name="Lipzen A."/>
            <person name="Mereny Z."/>
            <person name="Hegedus B."/>
            <person name="Baldrian P."/>
            <person name="Stursova M."/>
            <person name="Weitz H."/>
            <person name="Taylor A."/>
            <person name="Grigoriev I.V."/>
            <person name="Nagy L.G."/>
            <person name="Martin F."/>
            <person name="Kauserud H."/>
        </authorList>
    </citation>
    <scope>NUCLEOTIDE SEQUENCE</scope>
    <source>
        <strain evidence="1">CBHHK002</strain>
    </source>
</reference>
<evidence type="ECO:0000313" key="2">
    <source>
        <dbReference type="Proteomes" id="UP001218218"/>
    </source>
</evidence>
<dbReference type="PANTHER" id="PTHR41813:SF2">
    <property type="entry name" value="REGULATOR PAB1642, PUTATIVE (AFU_ORTHOLOGUE AFUA_3G11955)-RELATED"/>
    <property type="match status" value="1"/>
</dbReference>
<organism evidence="1 2">
    <name type="scientific">Mycena albidolilacea</name>
    <dbReference type="NCBI Taxonomy" id="1033008"/>
    <lineage>
        <taxon>Eukaryota</taxon>
        <taxon>Fungi</taxon>
        <taxon>Dikarya</taxon>
        <taxon>Basidiomycota</taxon>
        <taxon>Agaricomycotina</taxon>
        <taxon>Agaricomycetes</taxon>
        <taxon>Agaricomycetidae</taxon>
        <taxon>Agaricales</taxon>
        <taxon>Marasmiineae</taxon>
        <taxon>Mycenaceae</taxon>
        <taxon>Mycena</taxon>
    </lineage>
</organism>